<comment type="caution">
    <text evidence="7">The sequence shown here is derived from an EMBL/GenBank/DDBJ whole genome shotgun (WGS) entry which is preliminary data.</text>
</comment>
<feature type="compositionally biased region" description="Basic and acidic residues" evidence="5">
    <location>
        <begin position="1"/>
        <end position="20"/>
    </location>
</feature>
<evidence type="ECO:0000256" key="2">
    <source>
        <dbReference type="ARBA" id="ARBA00022803"/>
    </source>
</evidence>
<dbReference type="InterPro" id="IPR011990">
    <property type="entry name" value="TPR-like_helical_dom_sf"/>
</dbReference>
<feature type="domain" description="RNA-polymerase II-associated protein 3-like C-terminal" evidence="6">
    <location>
        <begin position="190"/>
        <end position="280"/>
    </location>
</feature>
<dbReference type="InterPro" id="IPR051966">
    <property type="entry name" value="RPAP3"/>
</dbReference>
<keyword evidence="2" id="KW-0802">TPR repeat</keyword>
<evidence type="ECO:0000256" key="5">
    <source>
        <dbReference type="SAM" id="MobiDB-lite"/>
    </source>
</evidence>
<dbReference type="Gene3D" id="1.25.40.10">
    <property type="entry name" value="Tetratricopeptide repeat domain"/>
    <property type="match status" value="1"/>
</dbReference>
<evidence type="ECO:0000256" key="3">
    <source>
        <dbReference type="ARBA" id="ARBA00038275"/>
    </source>
</evidence>
<dbReference type="InterPro" id="IPR025986">
    <property type="entry name" value="RPAP3-like_C"/>
</dbReference>
<feature type="compositionally biased region" description="Low complexity" evidence="5">
    <location>
        <begin position="89"/>
        <end position="99"/>
    </location>
</feature>
<feature type="region of interest" description="Disordered" evidence="5">
    <location>
        <begin position="155"/>
        <end position="184"/>
    </location>
</feature>
<dbReference type="OMA" id="CVHMNTG"/>
<evidence type="ECO:0000256" key="4">
    <source>
        <dbReference type="ARBA" id="ARBA00040133"/>
    </source>
</evidence>
<keyword evidence="8" id="KW-1185">Reference proteome</keyword>
<feature type="compositionally biased region" description="Low complexity" evidence="5">
    <location>
        <begin position="37"/>
        <end position="55"/>
    </location>
</feature>
<dbReference type="STRING" id="13706.A0A1X2HT01"/>
<dbReference type="EMBL" id="MCGN01000001">
    <property type="protein sequence ID" value="ORZ02706.1"/>
    <property type="molecule type" value="Genomic_DNA"/>
</dbReference>
<keyword evidence="1" id="KW-0677">Repeat</keyword>
<sequence length="311" mass="33833">MARRELGRTNDARQDFEKALGIEPGNKSIKEELAKLPATKAVPSAAPSAAQPTIADKGKGKATPSSEPTRKQKVDWPKPVAGKGKEKATASAPVSTSSAPERRRLPITVVDGSYDAKKDSVSVSSPPPTTAAASLPAITPSKAEAPTVTLATASQKAASEEPAVMTQPAISTKSSTPSKTPLAPLKLACPRTNMEFERDWKTCRVRGRETLYQYFKGIPPKNYSSLFRSSLESDQFEEILGLLDTFYAERDSQEDILAVLQGLSQVRRIDMLVMFLGSRETQALQRIFRRLQECTDGVQLQKLAKIYAVKI</sequence>
<evidence type="ECO:0000313" key="7">
    <source>
        <dbReference type="EMBL" id="ORZ02706.1"/>
    </source>
</evidence>
<dbReference type="OrthoDB" id="629492at2759"/>
<accession>A0A1X2HT01</accession>
<evidence type="ECO:0000259" key="6">
    <source>
        <dbReference type="Pfam" id="PF13877"/>
    </source>
</evidence>
<organism evidence="7 8">
    <name type="scientific">Syncephalastrum racemosum</name>
    <name type="common">Filamentous fungus</name>
    <dbReference type="NCBI Taxonomy" id="13706"/>
    <lineage>
        <taxon>Eukaryota</taxon>
        <taxon>Fungi</taxon>
        <taxon>Fungi incertae sedis</taxon>
        <taxon>Mucoromycota</taxon>
        <taxon>Mucoromycotina</taxon>
        <taxon>Mucoromycetes</taxon>
        <taxon>Mucorales</taxon>
        <taxon>Syncephalastraceae</taxon>
        <taxon>Syncephalastrum</taxon>
    </lineage>
</organism>
<dbReference type="PANTHER" id="PTHR46423:SF1">
    <property type="entry name" value="RNA POLYMERASE II-ASSOCIATED PROTEIN 3"/>
    <property type="match status" value="1"/>
</dbReference>
<dbReference type="Proteomes" id="UP000242180">
    <property type="component" value="Unassembled WGS sequence"/>
</dbReference>
<gene>
    <name evidence="7" type="ORF">BCR43DRAFT_20543</name>
</gene>
<feature type="region of interest" description="Disordered" evidence="5">
    <location>
        <begin position="1"/>
        <end position="137"/>
    </location>
</feature>
<proteinExistence type="inferred from homology"/>
<feature type="compositionally biased region" description="Low complexity" evidence="5">
    <location>
        <begin position="171"/>
        <end position="181"/>
    </location>
</feature>
<evidence type="ECO:0000256" key="1">
    <source>
        <dbReference type="ARBA" id="ARBA00022737"/>
    </source>
</evidence>
<name>A0A1X2HT01_SYNRA</name>
<dbReference type="GO" id="GO:0101031">
    <property type="term" value="C:protein folding chaperone complex"/>
    <property type="evidence" value="ECO:0007669"/>
    <property type="project" value="TreeGrafter"/>
</dbReference>
<protein>
    <recommendedName>
        <fullName evidence="4">RNA polymerase II-associated protein 3</fullName>
    </recommendedName>
</protein>
<dbReference type="Pfam" id="PF13877">
    <property type="entry name" value="RPAP3_C"/>
    <property type="match status" value="1"/>
</dbReference>
<dbReference type="PANTHER" id="PTHR46423">
    <property type="entry name" value="RNA POLYMERASE II-ASSOCIATED PROTEIN 3"/>
    <property type="match status" value="1"/>
</dbReference>
<dbReference type="AlphaFoldDB" id="A0A1X2HT01"/>
<reference evidence="7 8" key="1">
    <citation type="submission" date="2016-07" db="EMBL/GenBank/DDBJ databases">
        <title>Pervasive Adenine N6-methylation of Active Genes in Fungi.</title>
        <authorList>
            <consortium name="DOE Joint Genome Institute"/>
            <person name="Mondo S.J."/>
            <person name="Dannebaum R.O."/>
            <person name="Kuo R.C."/>
            <person name="Labutti K."/>
            <person name="Haridas S."/>
            <person name="Kuo A."/>
            <person name="Salamov A."/>
            <person name="Ahrendt S.R."/>
            <person name="Lipzen A."/>
            <person name="Sullivan W."/>
            <person name="Andreopoulos W.B."/>
            <person name="Clum A."/>
            <person name="Lindquist E."/>
            <person name="Daum C."/>
            <person name="Ramamoorthy G.K."/>
            <person name="Gryganskyi A."/>
            <person name="Culley D."/>
            <person name="Magnuson J.K."/>
            <person name="James T.Y."/>
            <person name="O'Malley M.A."/>
            <person name="Stajich J.E."/>
            <person name="Spatafora J.W."/>
            <person name="Visel A."/>
            <person name="Grigoriev I.V."/>
        </authorList>
    </citation>
    <scope>NUCLEOTIDE SEQUENCE [LARGE SCALE GENOMIC DNA]</scope>
    <source>
        <strain evidence="7 8">NRRL 2496</strain>
    </source>
</reference>
<dbReference type="InParanoid" id="A0A1X2HT01"/>
<comment type="similarity">
    <text evidence="3">Belongs to the RPAP3 family.</text>
</comment>
<evidence type="ECO:0000313" key="8">
    <source>
        <dbReference type="Proteomes" id="UP000242180"/>
    </source>
</evidence>